<feature type="binding site" evidence="13">
    <location>
        <position position="111"/>
    </location>
    <ligand>
        <name>[4Fe-4S] cluster</name>
        <dbReference type="ChEBI" id="CHEBI:49883"/>
        <note>4Fe-4S-S-AdoMet</note>
    </ligand>
</feature>
<organism evidence="15 16">
    <name type="scientific">Lutispora thermophila DSM 19022</name>
    <dbReference type="NCBI Taxonomy" id="1122184"/>
    <lineage>
        <taxon>Bacteria</taxon>
        <taxon>Bacillati</taxon>
        <taxon>Bacillota</taxon>
        <taxon>Clostridia</taxon>
        <taxon>Lutisporales</taxon>
        <taxon>Lutisporaceae</taxon>
        <taxon>Lutispora</taxon>
    </lineage>
</organism>
<keyword evidence="10 13" id="KW-0408">Iron</keyword>
<keyword evidence="8 13" id="KW-0819">tRNA processing</keyword>
<evidence type="ECO:0000256" key="8">
    <source>
        <dbReference type="ARBA" id="ARBA00022694"/>
    </source>
</evidence>
<reference evidence="15 16" key="1">
    <citation type="submission" date="2016-11" db="EMBL/GenBank/DDBJ databases">
        <authorList>
            <person name="Jaros S."/>
            <person name="Januszkiewicz K."/>
            <person name="Wedrychowicz H."/>
        </authorList>
    </citation>
    <scope>NUCLEOTIDE SEQUENCE [LARGE SCALE GENOMIC DNA]</scope>
    <source>
        <strain evidence="15 16">DSM 19022</strain>
    </source>
</reference>
<dbReference type="Gene3D" id="1.10.150.530">
    <property type="match status" value="1"/>
</dbReference>
<keyword evidence="4 13" id="KW-0698">rRNA processing</keyword>
<accession>A0A1M6G3L4</accession>
<keyword evidence="11 13" id="KW-0411">Iron-sulfur</keyword>
<keyword evidence="6 13" id="KW-0808">Transferase</keyword>
<dbReference type="GO" id="GO:0070040">
    <property type="term" value="F:rRNA (adenine(2503)-C2-)-methyltransferase activity"/>
    <property type="evidence" value="ECO:0007669"/>
    <property type="project" value="UniProtKB-UniRule"/>
</dbReference>
<evidence type="ECO:0000256" key="1">
    <source>
        <dbReference type="ARBA" id="ARBA00004496"/>
    </source>
</evidence>
<dbReference type="SFLD" id="SFLDF00275">
    <property type="entry name" value="adenosine_C2_methyltransferase"/>
    <property type="match status" value="1"/>
</dbReference>
<keyword evidence="3 13" id="KW-0963">Cytoplasm</keyword>
<dbReference type="InterPro" id="IPR048641">
    <property type="entry name" value="RlmN_N"/>
</dbReference>
<dbReference type="GO" id="GO:0002935">
    <property type="term" value="F:tRNA (adenine(37)-C2)-methyltransferase activity"/>
    <property type="evidence" value="ECO:0007669"/>
    <property type="project" value="UniProtKB-UniRule"/>
</dbReference>
<dbReference type="SMART" id="SM00729">
    <property type="entry name" value="Elp3"/>
    <property type="match status" value="1"/>
</dbReference>
<evidence type="ECO:0000313" key="15">
    <source>
        <dbReference type="EMBL" id="SHJ04432.1"/>
    </source>
</evidence>
<dbReference type="SFLD" id="SFLDS00029">
    <property type="entry name" value="Radical_SAM"/>
    <property type="match status" value="1"/>
</dbReference>
<evidence type="ECO:0000256" key="11">
    <source>
        <dbReference type="ARBA" id="ARBA00023014"/>
    </source>
</evidence>
<evidence type="ECO:0000259" key="14">
    <source>
        <dbReference type="PROSITE" id="PS51918"/>
    </source>
</evidence>
<feature type="domain" description="Radical SAM core" evidence="14">
    <location>
        <begin position="97"/>
        <end position="327"/>
    </location>
</feature>
<sequence>MEKKNIKDLTMEELEEIVVQNGFPKFRATQIFKWIYKDVESFENMKNLPKKIIEFLKENYYIGRSLLIEKQQSKDGTIKLLLGLHDKSAVECVLMKYKHGYSICISSQVGCRMNCSFCASTEGGLVRSLSSGEIIEEVMATERENGVKISNIVVMGIGEPFDNYDELMKFLRIINHKEGMNIGMRHITISTSGIVPKIYSFTDENLQCNLAISLHSAIDEVRSSLMPINRKYNIEELMKACDYYINKTNRRITFEYALIRDINDRKDDAKALVKLLKGKLCHVNLIPINPVEGKVYERSEHCSIEEFKKIIEESGIQVTLRRELGSDIQGACGQLRKNHFIEENDKI</sequence>
<dbReference type="STRING" id="1122184.SAMN02745176_02201"/>
<dbReference type="Pfam" id="PF21016">
    <property type="entry name" value="RlmN_N"/>
    <property type="match status" value="1"/>
</dbReference>
<dbReference type="GO" id="GO:0030488">
    <property type="term" value="P:tRNA methylation"/>
    <property type="evidence" value="ECO:0007669"/>
    <property type="project" value="UniProtKB-UniRule"/>
</dbReference>
<feature type="binding site" evidence="13">
    <location>
        <position position="190"/>
    </location>
    <ligand>
        <name>S-adenosyl-L-methionine</name>
        <dbReference type="ChEBI" id="CHEBI:59789"/>
    </ligand>
</feature>
<keyword evidence="2 13" id="KW-0004">4Fe-4S</keyword>
<dbReference type="FunFam" id="3.20.20.70:FF:000014">
    <property type="entry name" value="Probable dual-specificity RNA methyltransferase RlmN"/>
    <property type="match status" value="1"/>
</dbReference>
<dbReference type="GO" id="GO:0051539">
    <property type="term" value="F:4 iron, 4 sulfur cluster binding"/>
    <property type="evidence" value="ECO:0007669"/>
    <property type="project" value="UniProtKB-UniRule"/>
</dbReference>
<dbReference type="GO" id="GO:0000049">
    <property type="term" value="F:tRNA binding"/>
    <property type="evidence" value="ECO:0007669"/>
    <property type="project" value="UniProtKB-UniRule"/>
</dbReference>
<keyword evidence="9 13" id="KW-0479">Metal-binding</keyword>
<dbReference type="SUPFAM" id="SSF102114">
    <property type="entry name" value="Radical SAM enzymes"/>
    <property type="match status" value="1"/>
</dbReference>
<evidence type="ECO:0000256" key="10">
    <source>
        <dbReference type="ARBA" id="ARBA00023004"/>
    </source>
</evidence>
<dbReference type="PIRSF" id="PIRSF006004">
    <property type="entry name" value="CHP00048"/>
    <property type="match status" value="1"/>
</dbReference>
<gene>
    <name evidence="13" type="primary">rlmN</name>
    <name evidence="15" type="ORF">SAMN02745176_02201</name>
</gene>
<feature type="binding site" evidence="13">
    <location>
        <begin position="158"/>
        <end position="159"/>
    </location>
    <ligand>
        <name>S-adenosyl-L-methionine</name>
        <dbReference type="ChEBI" id="CHEBI:59789"/>
    </ligand>
</feature>
<dbReference type="Proteomes" id="UP000184442">
    <property type="component" value="Unassembled WGS sequence"/>
</dbReference>
<dbReference type="InterPro" id="IPR013785">
    <property type="entry name" value="Aldolase_TIM"/>
</dbReference>
<dbReference type="CDD" id="cd01335">
    <property type="entry name" value="Radical_SAM"/>
    <property type="match status" value="1"/>
</dbReference>
<feature type="binding site" evidence="13">
    <location>
        <position position="115"/>
    </location>
    <ligand>
        <name>[4Fe-4S] cluster</name>
        <dbReference type="ChEBI" id="CHEBI:49883"/>
        <note>4Fe-4S-S-AdoMet</note>
    </ligand>
</feature>
<keyword evidence="5 13" id="KW-0489">Methyltransferase</keyword>
<comment type="subcellular location">
    <subcellularLocation>
        <location evidence="1 13">Cytoplasm</location>
    </subcellularLocation>
</comment>
<evidence type="ECO:0000256" key="6">
    <source>
        <dbReference type="ARBA" id="ARBA00022679"/>
    </source>
</evidence>
<dbReference type="InterPro" id="IPR027492">
    <property type="entry name" value="RNA_MTrfase_RlmN"/>
</dbReference>
<dbReference type="InterPro" id="IPR004383">
    <property type="entry name" value="rRNA_lsu_MTrfase_RlmN/Cfr"/>
</dbReference>
<dbReference type="Gene3D" id="3.20.20.70">
    <property type="entry name" value="Aldolase class I"/>
    <property type="match status" value="1"/>
</dbReference>
<feature type="binding site" evidence="13">
    <location>
        <position position="118"/>
    </location>
    <ligand>
        <name>[4Fe-4S] cluster</name>
        <dbReference type="ChEBI" id="CHEBI:49883"/>
        <note>4Fe-4S-S-AdoMet</note>
    </ligand>
</feature>
<dbReference type="InterPro" id="IPR007197">
    <property type="entry name" value="rSAM"/>
</dbReference>
<dbReference type="InterPro" id="IPR006638">
    <property type="entry name" value="Elp3/MiaA/NifB-like_rSAM"/>
</dbReference>
<dbReference type="AlphaFoldDB" id="A0A1M6G3L4"/>
<comment type="caution">
    <text evidence="13">Lacks conserved residue(s) required for the propagation of feature annotation.</text>
</comment>
<comment type="function">
    <text evidence="13">Specifically methylates position 2 of adenine 2503 in 23S rRNA and position 2 of adenine 37 in tRNAs.</text>
</comment>
<dbReference type="HAMAP" id="MF_01849">
    <property type="entry name" value="RNA_methyltr_RlmN"/>
    <property type="match status" value="1"/>
</dbReference>
<dbReference type="GO" id="GO:0046872">
    <property type="term" value="F:metal ion binding"/>
    <property type="evidence" value="ECO:0007669"/>
    <property type="project" value="UniProtKB-KW"/>
</dbReference>
<dbReference type="NCBIfam" id="TIGR00048">
    <property type="entry name" value="rRNA_mod_RlmN"/>
    <property type="match status" value="1"/>
</dbReference>
<dbReference type="GO" id="GO:0070475">
    <property type="term" value="P:rRNA base methylation"/>
    <property type="evidence" value="ECO:0007669"/>
    <property type="project" value="UniProtKB-UniRule"/>
</dbReference>
<feature type="binding site" evidence="13">
    <location>
        <position position="289"/>
    </location>
    <ligand>
        <name>S-adenosyl-L-methionine</name>
        <dbReference type="ChEBI" id="CHEBI:59789"/>
    </ligand>
</feature>
<keyword evidence="12 13" id="KW-1015">Disulfide bond</keyword>
<feature type="active site" description="S-methylcysteine intermediate" evidence="13">
    <location>
        <position position="332"/>
    </location>
</feature>
<dbReference type="OrthoDB" id="9793973at2"/>
<evidence type="ECO:0000256" key="4">
    <source>
        <dbReference type="ARBA" id="ARBA00022552"/>
    </source>
</evidence>
<comment type="miscellaneous">
    <text evidence="13">Reaction proceeds by a ping-pong mechanism involving intermediate methylation of a conserved cysteine residue.</text>
</comment>
<comment type="similarity">
    <text evidence="13">Belongs to the radical SAM superfamily. RlmN family.</text>
</comment>
<evidence type="ECO:0000313" key="16">
    <source>
        <dbReference type="Proteomes" id="UP000184442"/>
    </source>
</evidence>
<dbReference type="GO" id="GO:0005737">
    <property type="term" value="C:cytoplasm"/>
    <property type="evidence" value="ECO:0007669"/>
    <property type="project" value="UniProtKB-SubCell"/>
</dbReference>
<feature type="active site" description="Proton acceptor" evidence="13">
    <location>
        <position position="91"/>
    </location>
</feature>
<dbReference type="InterPro" id="IPR058240">
    <property type="entry name" value="rSAM_sf"/>
</dbReference>
<dbReference type="EC" id="2.1.1.192" evidence="13"/>
<dbReference type="PANTHER" id="PTHR30544:SF5">
    <property type="entry name" value="RADICAL SAM CORE DOMAIN-CONTAINING PROTEIN"/>
    <property type="match status" value="1"/>
</dbReference>
<protein>
    <recommendedName>
        <fullName evidence="13">Probable dual-specificity RNA methyltransferase RlmN</fullName>
        <ecNumber evidence="13">2.1.1.192</ecNumber>
    </recommendedName>
    <alternativeName>
        <fullName evidence="13">23S rRNA (adenine(2503)-C(2))-methyltransferase</fullName>
    </alternativeName>
    <alternativeName>
        <fullName evidence="13">23S rRNA m2A2503 methyltransferase</fullName>
    </alternativeName>
    <alternativeName>
        <fullName evidence="13">Ribosomal RNA large subunit methyltransferase N</fullName>
    </alternativeName>
    <alternativeName>
        <fullName evidence="13">tRNA (adenine(37)-C(2))-methyltransferase</fullName>
    </alternativeName>
    <alternativeName>
        <fullName evidence="13">tRNA m2A37 methyltransferase</fullName>
    </alternativeName>
</protein>
<evidence type="ECO:0000256" key="7">
    <source>
        <dbReference type="ARBA" id="ARBA00022691"/>
    </source>
</evidence>
<comment type="catalytic activity">
    <reaction evidence="13">
        <text>adenosine(37) in tRNA + 2 reduced [2Fe-2S]-[ferredoxin] + 2 S-adenosyl-L-methionine = 2-methyladenosine(37) in tRNA + 5'-deoxyadenosine + L-methionine + 2 oxidized [2Fe-2S]-[ferredoxin] + S-adenosyl-L-homocysteine</text>
        <dbReference type="Rhea" id="RHEA:43332"/>
        <dbReference type="Rhea" id="RHEA-COMP:10000"/>
        <dbReference type="Rhea" id="RHEA-COMP:10001"/>
        <dbReference type="Rhea" id="RHEA-COMP:10162"/>
        <dbReference type="Rhea" id="RHEA-COMP:10485"/>
        <dbReference type="ChEBI" id="CHEBI:17319"/>
        <dbReference type="ChEBI" id="CHEBI:33737"/>
        <dbReference type="ChEBI" id="CHEBI:33738"/>
        <dbReference type="ChEBI" id="CHEBI:57844"/>
        <dbReference type="ChEBI" id="CHEBI:57856"/>
        <dbReference type="ChEBI" id="CHEBI:59789"/>
        <dbReference type="ChEBI" id="CHEBI:74411"/>
        <dbReference type="ChEBI" id="CHEBI:74497"/>
        <dbReference type="EC" id="2.1.1.192"/>
    </reaction>
</comment>
<dbReference type="PROSITE" id="PS51918">
    <property type="entry name" value="RADICAL_SAM"/>
    <property type="match status" value="1"/>
</dbReference>
<dbReference type="GO" id="GO:0019843">
    <property type="term" value="F:rRNA binding"/>
    <property type="evidence" value="ECO:0007669"/>
    <property type="project" value="UniProtKB-UniRule"/>
</dbReference>
<dbReference type="SFLD" id="SFLDG01062">
    <property type="entry name" value="methyltransferase_(Class_A)"/>
    <property type="match status" value="1"/>
</dbReference>
<evidence type="ECO:0000256" key="12">
    <source>
        <dbReference type="ARBA" id="ARBA00023157"/>
    </source>
</evidence>
<evidence type="ECO:0000256" key="13">
    <source>
        <dbReference type="HAMAP-Rule" id="MF_01849"/>
    </source>
</evidence>
<comment type="catalytic activity">
    <reaction evidence="13">
        <text>adenosine(2503) in 23S rRNA + 2 reduced [2Fe-2S]-[ferredoxin] + 2 S-adenosyl-L-methionine = 2-methyladenosine(2503) in 23S rRNA + 5'-deoxyadenosine + L-methionine + 2 oxidized [2Fe-2S]-[ferredoxin] + S-adenosyl-L-homocysteine</text>
        <dbReference type="Rhea" id="RHEA:42916"/>
        <dbReference type="Rhea" id="RHEA-COMP:10000"/>
        <dbReference type="Rhea" id="RHEA-COMP:10001"/>
        <dbReference type="Rhea" id="RHEA-COMP:10152"/>
        <dbReference type="Rhea" id="RHEA-COMP:10282"/>
        <dbReference type="ChEBI" id="CHEBI:17319"/>
        <dbReference type="ChEBI" id="CHEBI:33737"/>
        <dbReference type="ChEBI" id="CHEBI:33738"/>
        <dbReference type="ChEBI" id="CHEBI:57844"/>
        <dbReference type="ChEBI" id="CHEBI:57856"/>
        <dbReference type="ChEBI" id="CHEBI:59789"/>
        <dbReference type="ChEBI" id="CHEBI:74411"/>
        <dbReference type="ChEBI" id="CHEBI:74497"/>
        <dbReference type="EC" id="2.1.1.192"/>
    </reaction>
</comment>
<dbReference type="PANTHER" id="PTHR30544">
    <property type="entry name" value="23S RRNA METHYLTRANSFERASE"/>
    <property type="match status" value="1"/>
</dbReference>
<evidence type="ECO:0000256" key="2">
    <source>
        <dbReference type="ARBA" id="ARBA00022485"/>
    </source>
</evidence>
<evidence type="ECO:0000256" key="5">
    <source>
        <dbReference type="ARBA" id="ARBA00022603"/>
    </source>
</evidence>
<keyword evidence="16" id="KW-1185">Reference proteome</keyword>
<dbReference type="EMBL" id="FQZS01000014">
    <property type="protein sequence ID" value="SHJ04432.1"/>
    <property type="molecule type" value="Genomic_DNA"/>
</dbReference>
<name>A0A1M6G3L4_9FIRM</name>
<dbReference type="Pfam" id="PF04055">
    <property type="entry name" value="Radical_SAM"/>
    <property type="match status" value="1"/>
</dbReference>
<dbReference type="InterPro" id="IPR040072">
    <property type="entry name" value="Methyltransferase_A"/>
</dbReference>
<proteinExistence type="inferred from homology"/>
<evidence type="ECO:0000256" key="3">
    <source>
        <dbReference type="ARBA" id="ARBA00022490"/>
    </source>
</evidence>
<evidence type="ECO:0000256" key="9">
    <source>
        <dbReference type="ARBA" id="ARBA00022723"/>
    </source>
</evidence>
<feature type="binding site" evidence="13">
    <location>
        <begin position="213"/>
        <end position="215"/>
    </location>
    <ligand>
        <name>S-adenosyl-L-methionine</name>
        <dbReference type="ChEBI" id="CHEBI:59789"/>
    </ligand>
</feature>
<comment type="cofactor">
    <cofactor evidence="13">
        <name>[4Fe-4S] cluster</name>
        <dbReference type="ChEBI" id="CHEBI:49883"/>
    </cofactor>
    <text evidence="13">Binds 1 [4Fe-4S] cluster. The cluster is coordinated with 3 cysteines and an exchangeable S-adenosyl-L-methionine.</text>
</comment>
<keyword evidence="7 13" id="KW-0949">S-adenosyl-L-methionine</keyword>